<dbReference type="AlphaFoldDB" id="A0A1V1PH61"/>
<organism evidence="1 2">
    <name type="scientific">Candidatus Magnetoglobus multicellularis str. Araruama</name>
    <dbReference type="NCBI Taxonomy" id="890399"/>
    <lineage>
        <taxon>Bacteria</taxon>
        <taxon>Pseudomonadati</taxon>
        <taxon>Thermodesulfobacteriota</taxon>
        <taxon>Desulfobacteria</taxon>
        <taxon>Desulfobacterales</taxon>
        <taxon>Desulfobacteraceae</taxon>
        <taxon>Candidatus Magnetoglobus</taxon>
    </lineage>
</organism>
<comment type="caution">
    <text evidence="1">The sequence shown here is derived from an EMBL/GenBank/DDBJ whole genome shotgun (WGS) entry which is preliminary data.</text>
</comment>
<proteinExistence type="predicted"/>
<sequence>MHSIKLFRYLIAWRVNTAMVRLPLDFSAKLSEVLGNAIADSLSTRDARLWKKCLDPDKRPLFQMKVESDPYPETPWPINAVIFPYTNKRNYCHGEMIYWELKLIGDSADHGFFWKLFYQQWKKWDILNLISHNQN</sequence>
<reference evidence="2" key="1">
    <citation type="submission" date="2012-11" db="EMBL/GenBank/DDBJ databases">
        <authorList>
            <person name="Lucero-Rivera Y.E."/>
            <person name="Tovar-Ramirez D."/>
        </authorList>
    </citation>
    <scope>NUCLEOTIDE SEQUENCE [LARGE SCALE GENOMIC DNA]</scope>
    <source>
        <strain evidence="2">Araruama</strain>
    </source>
</reference>
<dbReference type="EMBL" id="ATBP01000020">
    <property type="protein sequence ID" value="ETR74128.1"/>
    <property type="molecule type" value="Genomic_DNA"/>
</dbReference>
<accession>A0A1V1PH61</accession>
<dbReference type="Proteomes" id="UP000189670">
    <property type="component" value="Unassembled WGS sequence"/>
</dbReference>
<evidence type="ECO:0000313" key="1">
    <source>
        <dbReference type="EMBL" id="ETR74128.1"/>
    </source>
</evidence>
<gene>
    <name evidence="1" type="ORF">OMM_06517</name>
</gene>
<protein>
    <submittedName>
        <fullName evidence="1">Uncharacterized protein</fullName>
    </submittedName>
</protein>
<name>A0A1V1PH61_9BACT</name>
<evidence type="ECO:0000313" key="2">
    <source>
        <dbReference type="Proteomes" id="UP000189670"/>
    </source>
</evidence>